<reference evidence="1 2" key="1">
    <citation type="submission" date="2019-09" db="EMBL/GenBank/DDBJ databases">
        <title>Chitinophaga ginsengihumi sp. nov., isolated from soil of ginseng rhizosphere.</title>
        <authorList>
            <person name="Lee J."/>
        </authorList>
    </citation>
    <scope>NUCLEOTIDE SEQUENCE [LARGE SCALE GENOMIC DNA]</scope>
    <source>
        <strain evidence="1 2">BN140078</strain>
    </source>
</reference>
<dbReference type="Gene3D" id="1.25.40.10">
    <property type="entry name" value="Tetratricopeptide repeat domain"/>
    <property type="match status" value="3"/>
</dbReference>
<protein>
    <recommendedName>
        <fullName evidence="3">TPR repeat protein</fullName>
    </recommendedName>
</protein>
<gene>
    <name evidence="1" type="ORF">F0L74_20975</name>
</gene>
<proteinExistence type="predicted"/>
<reference evidence="1 2" key="2">
    <citation type="submission" date="2019-09" db="EMBL/GenBank/DDBJ databases">
        <authorList>
            <person name="Jin C."/>
        </authorList>
    </citation>
    <scope>NUCLEOTIDE SEQUENCE [LARGE SCALE GENOMIC DNA]</scope>
    <source>
        <strain evidence="1 2">BN140078</strain>
    </source>
</reference>
<dbReference type="EMBL" id="VUOC01000004">
    <property type="protein sequence ID" value="KAA2238695.1"/>
    <property type="molecule type" value="Genomic_DNA"/>
</dbReference>
<accession>A0A5B2VIF1</accession>
<comment type="caution">
    <text evidence="1">The sequence shown here is derived from an EMBL/GenBank/DDBJ whole genome shotgun (WGS) entry which is preliminary data.</text>
</comment>
<dbReference type="InterPro" id="IPR011990">
    <property type="entry name" value="TPR-like_helical_dom_sf"/>
</dbReference>
<evidence type="ECO:0000313" key="1">
    <source>
        <dbReference type="EMBL" id="KAA2238695.1"/>
    </source>
</evidence>
<dbReference type="AlphaFoldDB" id="A0A5B2VIF1"/>
<organism evidence="1 2">
    <name type="scientific">Chitinophaga agrisoli</name>
    <dbReference type="NCBI Taxonomy" id="2607653"/>
    <lineage>
        <taxon>Bacteria</taxon>
        <taxon>Pseudomonadati</taxon>
        <taxon>Bacteroidota</taxon>
        <taxon>Chitinophagia</taxon>
        <taxon>Chitinophagales</taxon>
        <taxon>Chitinophagaceae</taxon>
        <taxon>Chitinophaga</taxon>
    </lineage>
</organism>
<dbReference type="PANTHER" id="PTHR11102">
    <property type="entry name" value="SEL-1-LIKE PROTEIN"/>
    <property type="match status" value="1"/>
</dbReference>
<dbReference type="RefSeq" id="WP_149839874.1">
    <property type="nucleotide sequence ID" value="NZ_VUOC01000004.1"/>
</dbReference>
<evidence type="ECO:0000313" key="2">
    <source>
        <dbReference type="Proteomes" id="UP000324611"/>
    </source>
</evidence>
<evidence type="ECO:0008006" key="3">
    <source>
        <dbReference type="Google" id="ProtNLM"/>
    </source>
</evidence>
<keyword evidence="2" id="KW-1185">Reference proteome</keyword>
<name>A0A5B2VIF1_9BACT</name>
<sequence>MMENNGLKNYLFLLELVREEDIDTLEYLYRGVQERYEEGAEHTPGDFGKYLRYYPIRLKSARELAVQWLARYPQSYAAHIILSDCILSDAYTKRGTLPAAAASVHGLRSLKLGMDRSAALLENAVTLSRRPFHAWLYLGYMNAVDPRYGAAKDLFFEERTTLHPMPLWYTRAEQLEPSSVPLRIAMLDALRKTPPDILNIALAEGKDTTAPAWSESMHLYAYTLYSGLSATARNEMRAVYRGHYARYCLFHKNTPAEALQHLETMYWLSPQRGAPALARYYQHQGNPAKALGYFREALTWSPQDIVLLYEYASCLAVVHPADPKAVVYYRRAARYGHPGAWIKLGEIYRDGLNGQARHISKALNYFQVAHQEGCVAAGEELARLYWKGDAAAGIVKNRDKAIRILKTIAQEGSGWACARLAELELETRSRNHDYSLATHYINLGMHYGSMHCYYLVGKRIYEGRLLWRSVHMVPGHFFKPNRDDRKMALEYLLKSASLGYVKAMACLARYYDKGYEDDRDPYAAAEWYCKTADLDPHDEEGCCFQAFKTVFYGDHKARNVKAAARYLHQGAAVNGSECQYRLAYELLKGGFSYDNEGRLLSQPGIADEHNVRIALGLYEKAAAAGHVEAMYYLAEFYERNAVNKADHLKAFRYFLLAAEAGKTIAQKEVGCYYLNGLAVEKNKSHALFWLSMAADSGEPAARELLNKVSRQQ</sequence>
<dbReference type="SUPFAM" id="SSF81901">
    <property type="entry name" value="HCP-like"/>
    <property type="match status" value="2"/>
</dbReference>
<dbReference type="Proteomes" id="UP000324611">
    <property type="component" value="Unassembled WGS sequence"/>
</dbReference>
<dbReference type="PANTHER" id="PTHR11102:SF160">
    <property type="entry name" value="ERAD-ASSOCIATED E3 UBIQUITIN-PROTEIN LIGASE COMPONENT HRD3"/>
    <property type="match status" value="1"/>
</dbReference>
<dbReference type="Pfam" id="PF08238">
    <property type="entry name" value="Sel1"/>
    <property type="match status" value="10"/>
</dbReference>
<dbReference type="InterPro" id="IPR006597">
    <property type="entry name" value="Sel1-like"/>
</dbReference>
<dbReference type="SMART" id="SM00671">
    <property type="entry name" value="SEL1"/>
    <property type="match status" value="6"/>
</dbReference>
<dbReference type="InterPro" id="IPR050767">
    <property type="entry name" value="Sel1_AlgK"/>
</dbReference>